<dbReference type="InterPro" id="IPR053136">
    <property type="entry name" value="UTP_pyrophosphatase-like"/>
</dbReference>
<protein>
    <submittedName>
        <fullName evidence="3">M48 family metallopeptidase</fullName>
    </submittedName>
</protein>
<organism evidence="3">
    <name type="scientific">Thermoleptolyngbya oregonensis NK1-22</name>
    <dbReference type="NCBI Taxonomy" id="2547457"/>
    <lineage>
        <taxon>Bacteria</taxon>
        <taxon>Bacillati</taxon>
        <taxon>Cyanobacteriota</taxon>
        <taxon>Cyanophyceae</taxon>
        <taxon>Oculatellales</taxon>
        <taxon>Oculatellaceae</taxon>
        <taxon>Thermoleptolyngbya</taxon>
    </lineage>
</organism>
<gene>
    <name evidence="3" type="ORF">HNI00_00480</name>
</gene>
<name>A0AA97BNI6_9CYAN</name>
<feature type="region of interest" description="Disordered" evidence="1">
    <location>
        <begin position="1"/>
        <end position="30"/>
    </location>
</feature>
<proteinExistence type="predicted"/>
<dbReference type="EMBL" id="CP053540">
    <property type="protein sequence ID" value="WOB45522.1"/>
    <property type="molecule type" value="Genomic_DNA"/>
</dbReference>
<feature type="domain" description="YgjP-like metallopeptidase" evidence="2">
    <location>
        <begin position="41"/>
        <end position="252"/>
    </location>
</feature>
<dbReference type="Gene3D" id="3.30.2010.10">
    <property type="entry name" value="Metalloproteases ('zincins'), catalytic domain"/>
    <property type="match status" value="1"/>
</dbReference>
<dbReference type="KEGG" id="tog:HNI00_00480"/>
<dbReference type="Pfam" id="PF01863">
    <property type="entry name" value="YgjP-like"/>
    <property type="match status" value="1"/>
</dbReference>
<dbReference type="AlphaFoldDB" id="A0AA97BNI6"/>
<reference evidence="3" key="1">
    <citation type="submission" date="2020-05" db="EMBL/GenBank/DDBJ databases">
        <authorList>
            <person name="Zhu T."/>
            <person name="Keshari N."/>
            <person name="Lu X."/>
        </authorList>
    </citation>
    <scope>NUCLEOTIDE SEQUENCE</scope>
    <source>
        <strain evidence="3">NK1-22</strain>
    </source>
</reference>
<sequence>MGHQGALGANTAGDSLPRSNRSSNGSSNGLDYRIRVSKRAKNINIHVSHWGDVEIVIPPSVDPRQVPEIVERRREWIVRTRQRFLDRQETMPLDVVQPLPEEIQLRSLPETWTVIYAPAPGTQLTATTRSPHQLHVHGPTENLESCQSLLRRWLNRKATYHFLPWLRQVSREIDLPYASASVRQQKTRWASCSSKRTISLNAKLLFLPAPLVRYVFIHELCHTVHMNHSAQFWALVGKKEPDYERLDQELQKAWCYVPAWVERSRPTSATQ</sequence>
<evidence type="ECO:0000259" key="2">
    <source>
        <dbReference type="Pfam" id="PF01863"/>
    </source>
</evidence>
<evidence type="ECO:0000256" key="1">
    <source>
        <dbReference type="SAM" id="MobiDB-lite"/>
    </source>
</evidence>
<accession>A0AA97BNI6</accession>
<dbReference type="PANTHER" id="PTHR30399">
    <property type="entry name" value="UNCHARACTERIZED PROTEIN YGJP"/>
    <property type="match status" value="1"/>
</dbReference>
<dbReference type="PANTHER" id="PTHR30399:SF1">
    <property type="entry name" value="UTP PYROPHOSPHATASE"/>
    <property type="match status" value="1"/>
</dbReference>
<feature type="compositionally biased region" description="Low complexity" evidence="1">
    <location>
        <begin position="18"/>
        <end position="29"/>
    </location>
</feature>
<dbReference type="InterPro" id="IPR002725">
    <property type="entry name" value="YgjP-like_metallopeptidase"/>
</dbReference>
<evidence type="ECO:0000313" key="3">
    <source>
        <dbReference type="EMBL" id="WOB45522.1"/>
    </source>
</evidence>
<dbReference type="CDD" id="cd07344">
    <property type="entry name" value="M48_yhfN_like"/>
    <property type="match status" value="1"/>
</dbReference>